<evidence type="ECO:0000256" key="4">
    <source>
        <dbReference type="ARBA" id="ARBA00022475"/>
    </source>
</evidence>
<reference evidence="13 14" key="1">
    <citation type="submission" date="2018-07" db="EMBL/GenBank/DDBJ databases">
        <title>Marsedoiliclastica nanhaica gen. nov. sp. nov., a novel marine hydrocarbonoclastic bacterium isolated from an in-situ enriched hydrocarbon-degrading consortium in deep-sea sediment.</title>
        <authorList>
            <person name="Dong C."/>
            <person name="Ma T."/>
            <person name="Liu R."/>
            <person name="Shao Z."/>
        </authorList>
    </citation>
    <scope>NUCLEOTIDE SEQUENCE [LARGE SCALE GENOMIC DNA]</scope>
    <source>
        <strain evidence="14">soil36-7</strain>
    </source>
</reference>
<dbReference type="RefSeq" id="WP_136546151.1">
    <property type="nucleotide sequence ID" value="NZ_CP031093.1"/>
</dbReference>
<dbReference type="Proteomes" id="UP000298049">
    <property type="component" value="Chromosome"/>
</dbReference>
<evidence type="ECO:0000256" key="7">
    <source>
        <dbReference type="ARBA" id="ARBA00022927"/>
    </source>
</evidence>
<evidence type="ECO:0000313" key="14">
    <source>
        <dbReference type="Proteomes" id="UP000298049"/>
    </source>
</evidence>
<dbReference type="InterPro" id="IPR051045">
    <property type="entry name" value="TonB-dependent_transducer"/>
</dbReference>
<comment type="similarity">
    <text evidence="2">Belongs to the TonB family.</text>
</comment>
<dbReference type="KEGG" id="hmi:soil367_01275"/>
<dbReference type="InterPro" id="IPR006260">
    <property type="entry name" value="TonB/TolA_C"/>
</dbReference>
<evidence type="ECO:0000256" key="3">
    <source>
        <dbReference type="ARBA" id="ARBA00022448"/>
    </source>
</evidence>
<proteinExistence type="inferred from homology"/>
<evidence type="ECO:0000256" key="10">
    <source>
        <dbReference type="SAM" id="MobiDB-lite"/>
    </source>
</evidence>
<dbReference type="GO" id="GO:0031992">
    <property type="term" value="F:energy transducer activity"/>
    <property type="evidence" value="ECO:0007669"/>
    <property type="project" value="TreeGrafter"/>
</dbReference>
<feature type="domain" description="TonB C-terminal" evidence="12">
    <location>
        <begin position="188"/>
        <end position="286"/>
    </location>
</feature>
<gene>
    <name evidence="13" type="ORF">soil367_01275</name>
</gene>
<sequence length="286" mass="31336">MAVNVTDADRLSFTVFMALVLHAMIVLGITFAPEDPETAADTLEITLAQRNDEAPEEADFLAQSNQRGSGTEAEVSELTATREATVTDVAVREVEPAAVETAAAAADAPNAPVVTTVVSSQDMRDSDEETPEPEPDPDTPRKSLMDRSLEIASLEARLDQKMRTYAKRPRIERVTAVSTLSSSDAWYVQNWVDRVTRLGNMNYPSEARRRNLHGSLRLLVAINADGSVRDISVLESSGHKILDDAAISTIRVAAPFAPFPEAMRENTDVLEIIRTWSFQPRGLTSR</sequence>
<comment type="subcellular location">
    <subcellularLocation>
        <location evidence="1">Cell inner membrane</location>
        <topology evidence="1">Single-pass membrane protein</topology>
        <orientation evidence="1">Periplasmic side</orientation>
    </subcellularLocation>
</comment>
<dbReference type="Gene3D" id="3.30.1150.10">
    <property type="match status" value="1"/>
</dbReference>
<keyword evidence="14" id="KW-1185">Reference proteome</keyword>
<dbReference type="GO" id="GO:0098797">
    <property type="term" value="C:plasma membrane protein complex"/>
    <property type="evidence" value="ECO:0007669"/>
    <property type="project" value="TreeGrafter"/>
</dbReference>
<feature type="region of interest" description="Disordered" evidence="10">
    <location>
        <begin position="52"/>
        <end position="79"/>
    </location>
</feature>
<protein>
    <submittedName>
        <fullName evidence="13">Energy transducer TonB</fullName>
    </submittedName>
</protein>
<dbReference type="PANTHER" id="PTHR33446:SF11">
    <property type="entry name" value="TONB3"/>
    <property type="match status" value="1"/>
</dbReference>
<evidence type="ECO:0000313" key="13">
    <source>
        <dbReference type="EMBL" id="QCF24694.1"/>
    </source>
</evidence>
<keyword evidence="5" id="KW-0997">Cell inner membrane</keyword>
<keyword evidence="6 11" id="KW-0812">Transmembrane</keyword>
<dbReference type="PANTHER" id="PTHR33446">
    <property type="entry name" value="PROTEIN TONB-RELATED"/>
    <property type="match status" value="1"/>
</dbReference>
<keyword evidence="7" id="KW-0653">Protein transport</keyword>
<organism evidence="13 14">
    <name type="scientific">Hydrocarboniclastica marina</name>
    <dbReference type="NCBI Taxonomy" id="2259620"/>
    <lineage>
        <taxon>Bacteria</taxon>
        <taxon>Pseudomonadati</taxon>
        <taxon>Pseudomonadota</taxon>
        <taxon>Gammaproteobacteria</taxon>
        <taxon>Alteromonadales</taxon>
        <taxon>Alteromonadaceae</taxon>
        <taxon>Hydrocarboniclastica</taxon>
    </lineage>
</organism>
<feature type="transmembrane region" description="Helical" evidence="11">
    <location>
        <begin position="12"/>
        <end position="32"/>
    </location>
</feature>
<keyword evidence="3" id="KW-0813">Transport</keyword>
<evidence type="ECO:0000256" key="6">
    <source>
        <dbReference type="ARBA" id="ARBA00022692"/>
    </source>
</evidence>
<dbReference type="InterPro" id="IPR037682">
    <property type="entry name" value="TonB_C"/>
</dbReference>
<keyword evidence="9 11" id="KW-0472">Membrane</keyword>
<evidence type="ECO:0000256" key="1">
    <source>
        <dbReference type="ARBA" id="ARBA00004383"/>
    </source>
</evidence>
<dbReference type="SUPFAM" id="SSF74653">
    <property type="entry name" value="TolA/TonB C-terminal domain"/>
    <property type="match status" value="1"/>
</dbReference>
<evidence type="ECO:0000256" key="5">
    <source>
        <dbReference type="ARBA" id="ARBA00022519"/>
    </source>
</evidence>
<dbReference type="OrthoDB" id="9803361at2"/>
<evidence type="ECO:0000256" key="9">
    <source>
        <dbReference type="ARBA" id="ARBA00023136"/>
    </source>
</evidence>
<evidence type="ECO:0000256" key="8">
    <source>
        <dbReference type="ARBA" id="ARBA00022989"/>
    </source>
</evidence>
<evidence type="ECO:0000259" key="12">
    <source>
        <dbReference type="PROSITE" id="PS52015"/>
    </source>
</evidence>
<name>A0A4P7XE83_9ALTE</name>
<keyword evidence="8 11" id="KW-1133">Transmembrane helix</keyword>
<dbReference type="GO" id="GO:0015031">
    <property type="term" value="P:protein transport"/>
    <property type="evidence" value="ECO:0007669"/>
    <property type="project" value="UniProtKB-KW"/>
</dbReference>
<dbReference type="NCBIfam" id="TIGR01352">
    <property type="entry name" value="tonB_Cterm"/>
    <property type="match status" value="1"/>
</dbReference>
<dbReference type="GO" id="GO:0055085">
    <property type="term" value="P:transmembrane transport"/>
    <property type="evidence" value="ECO:0007669"/>
    <property type="project" value="InterPro"/>
</dbReference>
<accession>A0A4P7XE83</accession>
<dbReference type="PROSITE" id="PS52015">
    <property type="entry name" value="TONB_CTD"/>
    <property type="match status" value="1"/>
</dbReference>
<dbReference type="Pfam" id="PF03544">
    <property type="entry name" value="TonB_C"/>
    <property type="match status" value="1"/>
</dbReference>
<keyword evidence="4" id="KW-1003">Cell membrane</keyword>
<feature type="region of interest" description="Disordered" evidence="10">
    <location>
        <begin position="102"/>
        <end position="146"/>
    </location>
</feature>
<dbReference type="AlphaFoldDB" id="A0A4P7XE83"/>
<evidence type="ECO:0000256" key="11">
    <source>
        <dbReference type="SAM" id="Phobius"/>
    </source>
</evidence>
<dbReference type="EMBL" id="CP031093">
    <property type="protein sequence ID" value="QCF24694.1"/>
    <property type="molecule type" value="Genomic_DNA"/>
</dbReference>
<feature type="compositionally biased region" description="Low complexity" evidence="10">
    <location>
        <begin position="102"/>
        <end position="118"/>
    </location>
</feature>
<feature type="compositionally biased region" description="Acidic residues" evidence="10">
    <location>
        <begin position="125"/>
        <end position="137"/>
    </location>
</feature>
<evidence type="ECO:0000256" key="2">
    <source>
        <dbReference type="ARBA" id="ARBA00006555"/>
    </source>
</evidence>